<dbReference type="GO" id="GO:0003677">
    <property type="term" value="F:DNA binding"/>
    <property type="evidence" value="ECO:0007669"/>
    <property type="project" value="InterPro"/>
</dbReference>
<evidence type="ECO:0000313" key="2">
    <source>
        <dbReference type="EMBL" id="KIH58566.1"/>
    </source>
</evidence>
<evidence type="ECO:0000259" key="1">
    <source>
        <dbReference type="Pfam" id="PF01498"/>
    </source>
</evidence>
<reference evidence="2 3" key="1">
    <citation type="submission" date="2013-12" db="EMBL/GenBank/DDBJ databases">
        <title>Draft genome of the parsitic nematode Ancylostoma duodenale.</title>
        <authorList>
            <person name="Mitreva M."/>
        </authorList>
    </citation>
    <scope>NUCLEOTIDE SEQUENCE [LARGE SCALE GENOMIC DNA]</scope>
    <source>
        <strain evidence="2 3">Zhejiang</strain>
    </source>
</reference>
<dbReference type="GO" id="GO:0006313">
    <property type="term" value="P:DNA transposition"/>
    <property type="evidence" value="ECO:0007669"/>
    <property type="project" value="InterPro"/>
</dbReference>
<name>A0A0C2GNI6_9BILA</name>
<dbReference type="AlphaFoldDB" id="A0A0C2GNI6"/>
<sequence length="133" mass="15030">MDRNIVRTSHSNPRFTSSDIAREISVPNVPIPSRRTTGPCLQAAGLRCRRPVKKSFISEIAKPASHGRRLIFTGDAKEGAMSFELFEFLRESSFFHSHLPDRIRTLNVDYDGCPKVTFLEDRPAHPQNPPNIT</sequence>
<organism evidence="2 3">
    <name type="scientific">Ancylostoma duodenale</name>
    <dbReference type="NCBI Taxonomy" id="51022"/>
    <lineage>
        <taxon>Eukaryota</taxon>
        <taxon>Metazoa</taxon>
        <taxon>Ecdysozoa</taxon>
        <taxon>Nematoda</taxon>
        <taxon>Chromadorea</taxon>
        <taxon>Rhabditida</taxon>
        <taxon>Rhabditina</taxon>
        <taxon>Rhabditomorpha</taxon>
        <taxon>Strongyloidea</taxon>
        <taxon>Ancylostomatidae</taxon>
        <taxon>Ancylostomatinae</taxon>
        <taxon>Ancylostoma</taxon>
    </lineage>
</organism>
<feature type="domain" description="Transposase Tc1-like" evidence="1">
    <location>
        <begin position="2"/>
        <end position="62"/>
    </location>
</feature>
<dbReference type="OrthoDB" id="5908068at2759"/>
<proteinExistence type="predicted"/>
<gene>
    <name evidence="2" type="ORF">ANCDUO_11227</name>
</gene>
<evidence type="ECO:0000313" key="3">
    <source>
        <dbReference type="Proteomes" id="UP000054047"/>
    </source>
</evidence>
<dbReference type="Pfam" id="PF01498">
    <property type="entry name" value="HTH_Tnp_Tc3_2"/>
    <property type="match status" value="1"/>
</dbReference>
<dbReference type="InterPro" id="IPR002492">
    <property type="entry name" value="Transposase_Tc1-like"/>
</dbReference>
<dbReference type="Proteomes" id="UP000054047">
    <property type="component" value="Unassembled WGS sequence"/>
</dbReference>
<keyword evidence="3" id="KW-1185">Reference proteome</keyword>
<accession>A0A0C2GNI6</accession>
<protein>
    <submittedName>
        <fullName evidence="2">Transposase</fullName>
    </submittedName>
</protein>
<dbReference type="GO" id="GO:0015074">
    <property type="term" value="P:DNA integration"/>
    <property type="evidence" value="ECO:0007669"/>
    <property type="project" value="InterPro"/>
</dbReference>
<dbReference type="EMBL" id="KN732984">
    <property type="protein sequence ID" value="KIH58566.1"/>
    <property type="molecule type" value="Genomic_DNA"/>
</dbReference>